<dbReference type="HOGENOM" id="CLU_3428408_0_0_6"/>
<dbReference type="AlphaFoldDB" id="B1WMZ6"/>
<protein>
    <submittedName>
        <fullName evidence="1">Leu operon leader peptide</fullName>
    </submittedName>
</protein>
<dbReference type="KEGG" id="vfi:VF_2584"/>
<dbReference type="EMBL" id="CP000020">
    <property type="protein sequence ID" value="ACB55628.1"/>
    <property type="molecule type" value="Genomic_DNA"/>
</dbReference>
<reference evidence="1 2" key="1">
    <citation type="journal article" date="2005" name="Proc. Natl. Acad. Sci. U.S.A.">
        <title>Complete genome sequence of Vibrio fischeri: a symbiotic bacterium with pathogenic congeners.</title>
        <authorList>
            <person name="Ruby E.G."/>
            <person name="Urbanowski M."/>
            <person name="Campbell J."/>
            <person name="Dunn A."/>
            <person name="Faini M."/>
            <person name="Gunsalus R."/>
            <person name="Lostroh P."/>
            <person name="Lupp C."/>
            <person name="McCann J."/>
            <person name="Millikan D."/>
            <person name="Schaefer A."/>
            <person name="Stabb E."/>
            <person name="Stevens A."/>
            <person name="Visick K."/>
            <person name="Whistler C."/>
            <person name="Greenberg E.P."/>
        </authorList>
    </citation>
    <scope>NUCLEOTIDE SEQUENCE [LARGE SCALE GENOMIC DNA]</scope>
    <source>
        <strain evidence="2">ATCC 700601 / ES114</strain>
    </source>
</reference>
<keyword evidence="2" id="KW-1185">Reference proteome</keyword>
<sequence>MKTVSSFALNLLLIVNISRG</sequence>
<evidence type="ECO:0000313" key="2">
    <source>
        <dbReference type="Proteomes" id="UP000000537"/>
    </source>
</evidence>
<proteinExistence type="predicted"/>
<evidence type="ECO:0000313" key="1">
    <source>
        <dbReference type="EMBL" id="ACB55628.1"/>
    </source>
</evidence>
<reference evidence="1 2" key="2">
    <citation type="journal article" date="2008" name="BMC Genomics">
        <title>Comparative genomics-based investigation of resequencing targets in Vibrio fischeri: focus on point miscalls and artefactual expansions.</title>
        <authorList>
            <person name="Mandel M.J."/>
            <person name="Stabb E.V."/>
            <person name="Ruby E.G."/>
        </authorList>
    </citation>
    <scope>NUCLEOTIDE SEQUENCE [LARGE SCALE GENOMIC DNA]</scope>
    <source>
        <strain evidence="2">ATCC 700601 / ES114</strain>
    </source>
</reference>
<dbReference type="EnsemblBacteria" id="ACB55628">
    <property type="protein sequence ID" value="ACB55628"/>
    <property type="gene ID" value="VF_2584"/>
</dbReference>
<dbReference type="Proteomes" id="UP000000537">
    <property type="component" value="Chromosome I"/>
</dbReference>
<accession>B1WMZ6</accession>
<name>B1WMZ6_ALIF1</name>
<organism evidence="1 2">
    <name type="scientific">Aliivibrio fischeri (strain ATCC 700601 / ES114)</name>
    <name type="common">Vibrio fischeri</name>
    <dbReference type="NCBI Taxonomy" id="312309"/>
    <lineage>
        <taxon>Bacteria</taxon>
        <taxon>Pseudomonadati</taxon>
        <taxon>Pseudomonadota</taxon>
        <taxon>Gammaproteobacteria</taxon>
        <taxon>Vibrionales</taxon>
        <taxon>Vibrionaceae</taxon>
        <taxon>Aliivibrio</taxon>
    </lineage>
</organism>
<gene>
    <name evidence="1" type="primary">leuL</name>
    <name evidence="1" type="ordered locus">VF_2584</name>
</gene>